<evidence type="ECO:0008006" key="4">
    <source>
        <dbReference type="Google" id="ProtNLM"/>
    </source>
</evidence>
<name>A0A5C5ZNU8_9BACT</name>
<keyword evidence="1" id="KW-1133">Transmembrane helix</keyword>
<organism evidence="2 3">
    <name type="scientific">Neorhodopirellula pilleata</name>
    <dbReference type="NCBI Taxonomy" id="2714738"/>
    <lineage>
        <taxon>Bacteria</taxon>
        <taxon>Pseudomonadati</taxon>
        <taxon>Planctomycetota</taxon>
        <taxon>Planctomycetia</taxon>
        <taxon>Pirellulales</taxon>
        <taxon>Pirellulaceae</taxon>
        <taxon>Neorhodopirellula</taxon>
    </lineage>
</organism>
<proteinExistence type="predicted"/>
<dbReference type="AlphaFoldDB" id="A0A5C5ZNU8"/>
<gene>
    <name evidence="2" type="ORF">Pla100_56620</name>
</gene>
<feature type="transmembrane region" description="Helical" evidence="1">
    <location>
        <begin position="401"/>
        <end position="420"/>
    </location>
</feature>
<comment type="caution">
    <text evidence="2">The sequence shown here is derived from an EMBL/GenBank/DDBJ whole genome shotgun (WGS) entry which is preliminary data.</text>
</comment>
<feature type="transmembrane region" description="Helical" evidence="1">
    <location>
        <begin position="168"/>
        <end position="186"/>
    </location>
</feature>
<evidence type="ECO:0000256" key="1">
    <source>
        <dbReference type="SAM" id="Phobius"/>
    </source>
</evidence>
<keyword evidence="1" id="KW-0812">Transmembrane</keyword>
<sequence length="430" mass="46749">MINGASSHTTGVLFGFAFLSAASYVLNSTLGVSLYLARIGANALPMVLVVSAVTVVIVSALTYLVILWVPAKRCMIAIWGLLAAASLALSVGLEDSDHSVYLLGAIYVLAEIRGCLNTVFLTTVMTDAFGHLPSKRPYALVSAGAPVAGIATGLILNYEASEITDVQTMQMIAGLDVAVVVCLVLFRVSRNQVSELANDDSPAESDRAVFIPEESIPEESDGPLPDILRFMYRYRFYLGALIVLKTVALTLIGYQWKFAVSNYLHSDETALIAYFAAYFAVTDVIILATQILLAGRLLDRFGIPFALIGFPVLLLALGGLSYGVHSAYGWFLLLTLAKGSDVIRRSIHDPAVIASFSLLRERMRRGAIVVIKGIFKPIAEVLTASALFLYAENAPFESLTIYWWAVLIPWVAAAGMVCLLRRHWKAMRWT</sequence>
<evidence type="ECO:0000313" key="2">
    <source>
        <dbReference type="EMBL" id="TWT89194.1"/>
    </source>
</evidence>
<feature type="transmembrane region" description="Helical" evidence="1">
    <location>
        <begin position="99"/>
        <end position="125"/>
    </location>
</feature>
<dbReference type="EMBL" id="SJPM01000020">
    <property type="protein sequence ID" value="TWT89194.1"/>
    <property type="molecule type" value="Genomic_DNA"/>
</dbReference>
<dbReference type="Proteomes" id="UP000316213">
    <property type="component" value="Unassembled WGS sequence"/>
</dbReference>
<feature type="transmembrane region" description="Helical" evidence="1">
    <location>
        <begin position="271"/>
        <end position="294"/>
    </location>
</feature>
<evidence type="ECO:0000313" key="3">
    <source>
        <dbReference type="Proteomes" id="UP000316213"/>
    </source>
</evidence>
<dbReference type="InterPro" id="IPR036259">
    <property type="entry name" value="MFS_trans_sf"/>
</dbReference>
<dbReference type="SUPFAM" id="SSF103473">
    <property type="entry name" value="MFS general substrate transporter"/>
    <property type="match status" value="1"/>
</dbReference>
<keyword evidence="1" id="KW-0472">Membrane</keyword>
<keyword evidence="3" id="KW-1185">Reference proteome</keyword>
<feature type="transmembrane region" description="Helical" evidence="1">
    <location>
        <begin position="76"/>
        <end position="93"/>
    </location>
</feature>
<reference evidence="2 3" key="1">
    <citation type="submission" date="2019-02" db="EMBL/GenBank/DDBJ databases">
        <title>Deep-cultivation of Planctomycetes and their phenomic and genomic characterization uncovers novel biology.</title>
        <authorList>
            <person name="Wiegand S."/>
            <person name="Jogler M."/>
            <person name="Boedeker C."/>
            <person name="Pinto D."/>
            <person name="Vollmers J."/>
            <person name="Rivas-Marin E."/>
            <person name="Kohn T."/>
            <person name="Peeters S.H."/>
            <person name="Heuer A."/>
            <person name="Rast P."/>
            <person name="Oberbeckmann S."/>
            <person name="Bunk B."/>
            <person name="Jeske O."/>
            <person name="Meyerdierks A."/>
            <person name="Storesund J.E."/>
            <person name="Kallscheuer N."/>
            <person name="Luecker S."/>
            <person name="Lage O.M."/>
            <person name="Pohl T."/>
            <person name="Merkel B.J."/>
            <person name="Hornburger P."/>
            <person name="Mueller R.-W."/>
            <person name="Bruemmer F."/>
            <person name="Labrenz M."/>
            <person name="Spormann A.M."/>
            <person name="Op Den Camp H."/>
            <person name="Overmann J."/>
            <person name="Amann R."/>
            <person name="Jetten M.S.M."/>
            <person name="Mascher T."/>
            <person name="Medema M.H."/>
            <person name="Devos D.P."/>
            <person name="Kaster A.-K."/>
            <person name="Ovreas L."/>
            <person name="Rohde M."/>
            <person name="Galperin M.Y."/>
            <person name="Jogler C."/>
        </authorList>
    </citation>
    <scope>NUCLEOTIDE SEQUENCE [LARGE SCALE GENOMIC DNA]</scope>
    <source>
        <strain evidence="2 3">Pla100</strain>
    </source>
</reference>
<feature type="transmembrane region" description="Helical" evidence="1">
    <location>
        <begin position="137"/>
        <end position="156"/>
    </location>
</feature>
<protein>
    <recommendedName>
        <fullName evidence="4">Major Facilitator Superfamily protein</fullName>
    </recommendedName>
</protein>
<accession>A0A5C5ZNU8</accession>
<feature type="transmembrane region" description="Helical" evidence="1">
    <location>
        <begin position="236"/>
        <end position="256"/>
    </location>
</feature>
<feature type="transmembrane region" description="Helical" evidence="1">
    <location>
        <begin position="43"/>
        <end position="69"/>
    </location>
</feature>
<dbReference type="RefSeq" id="WP_231603687.1">
    <property type="nucleotide sequence ID" value="NZ_SJPM01000020.1"/>
</dbReference>
<feature type="transmembrane region" description="Helical" evidence="1">
    <location>
        <begin position="12"/>
        <end position="37"/>
    </location>
</feature>
<feature type="transmembrane region" description="Helical" evidence="1">
    <location>
        <begin position="301"/>
        <end position="322"/>
    </location>
</feature>